<comment type="caution">
    <text evidence="1">The sequence shown here is derived from an EMBL/GenBank/DDBJ whole genome shotgun (WGS) entry which is preliminary data.</text>
</comment>
<keyword evidence="2" id="KW-1185">Reference proteome</keyword>
<name>A0ABD1CZT4_CULPP</name>
<organism evidence="1 2">
    <name type="scientific">Culex pipiens pipiens</name>
    <name type="common">Northern house mosquito</name>
    <dbReference type="NCBI Taxonomy" id="38569"/>
    <lineage>
        <taxon>Eukaryota</taxon>
        <taxon>Metazoa</taxon>
        <taxon>Ecdysozoa</taxon>
        <taxon>Arthropoda</taxon>
        <taxon>Hexapoda</taxon>
        <taxon>Insecta</taxon>
        <taxon>Pterygota</taxon>
        <taxon>Neoptera</taxon>
        <taxon>Endopterygota</taxon>
        <taxon>Diptera</taxon>
        <taxon>Nematocera</taxon>
        <taxon>Culicoidea</taxon>
        <taxon>Culicidae</taxon>
        <taxon>Culicinae</taxon>
        <taxon>Culicini</taxon>
        <taxon>Culex</taxon>
        <taxon>Culex</taxon>
    </lineage>
</organism>
<dbReference type="EMBL" id="JBEHCU010008373">
    <property type="protein sequence ID" value="KAL1384000.1"/>
    <property type="molecule type" value="Genomic_DNA"/>
</dbReference>
<protein>
    <submittedName>
        <fullName evidence="1">Uncharacterized protein</fullName>
    </submittedName>
</protein>
<feature type="non-terminal residue" evidence="1">
    <location>
        <position position="1"/>
    </location>
</feature>
<evidence type="ECO:0000313" key="2">
    <source>
        <dbReference type="Proteomes" id="UP001562425"/>
    </source>
</evidence>
<dbReference type="Proteomes" id="UP001562425">
    <property type="component" value="Unassembled WGS sequence"/>
</dbReference>
<dbReference type="AlphaFoldDB" id="A0ABD1CZT4"/>
<gene>
    <name evidence="1" type="ORF">pipiens_013075</name>
</gene>
<proteinExistence type="predicted"/>
<accession>A0ABD1CZT4</accession>
<reference evidence="1 2" key="1">
    <citation type="submission" date="2024-05" db="EMBL/GenBank/DDBJ databases">
        <title>Culex pipiens pipiens assembly and annotation.</title>
        <authorList>
            <person name="Alout H."/>
            <person name="Durand T."/>
        </authorList>
    </citation>
    <scope>NUCLEOTIDE SEQUENCE [LARGE SCALE GENOMIC DNA]</scope>
    <source>
        <strain evidence="1">HA-2024</strain>
        <tissue evidence="1">Whole body</tissue>
    </source>
</reference>
<sequence>FLSSVFAFLKQNREHPSLGTQFCSTMLIQSRLDGHIDPNSDVQGSAGRAARTARIPGQIKFKADLDGLDSSGYGIEAFL</sequence>
<evidence type="ECO:0000313" key="1">
    <source>
        <dbReference type="EMBL" id="KAL1384000.1"/>
    </source>
</evidence>